<dbReference type="Pfam" id="PF01420">
    <property type="entry name" value="Methylase_S"/>
    <property type="match status" value="2"/>
</dbReference>
<dbReference type="PANTHER" id="PTHR30408">
    <property type="entry name" value="TYPE-1 RESTRICTION ENZYME ECOKI SPECIFICITY PROTEIN"/>
    <property type="match status" value="1"/>
</dbReference>
<feature type="domain" description="Type I restriction modification DNA specificity" evidence="4">
    <location>
        <begin position="198"/>
        <end position="335"/>
    </location>
</feature>
<reference evidence="5 6" key="1">
    <citation type="journal article" date="2025" name="Anaerobe">
        <title>Description of Anaerococcus kampingiae sp. nov., Anaerococcus groningensis sp. nov., Anaerococcus martiniensis sp. nov., and Anaerococcus cruorum sp. nov., isolated from human clinical specimens.</title>
        <authorList>
            <person name="Boiten K.E."/>
            <person name="Meijer J."/>
            <person name="van Wezel E.M."/>
            <person name="Veloo A.C.M."/>
        </authorList>
    </citation>
    <scope>NUCLEOTIDE SEQUENCE [LARGE SCALE GENOMIC DNA]</scope>
    <source>
        <strain evidence="5 6">ENR0874</strain>
    </source>
</reference>
<keyword evidence="5" id="KW-0378">Hydrolase</keyword>
<dbReference type="Proteomes" id="UP001637994">
    <property type="component" value="Unassembled WGS sequence"/>
</dbReference>
<keyword evidence="6" id="KW-1185">Reference proteome</keyword>
<dbReference type="GO" id="GO:0016787">
    <property type="term" value="F:hydrolase activity"/>
    <property type="evidence" value="ECO:0007669"/>
    <property type="project" value="UniProtKB-KW"/>
</dbReference>
<name>A0ABW9MEX2_9FIRM</name>
<keyword evidence="3" id="KW-0238">DNA-binding</keyword>
<keyword evidence="5" id="KW-0540">Nuclease</keyword>
<comment type="similarity">
    <text evidence="1">Belongs to the type-I restriction system S methylase family.</text>
</comment>
<keyword evidence="2" id="KW-0680">Restriction system</keyword>
<organism evidence="5 6">
    <name type="scientific">Anaerococcus kampingae</name>
    <dbReference type="NCBI Taxonomy" id="3115614"/>
    <lineage>
        <taxon>Bacteria</taxon>
        <taxon>Bacillati</taxon>
        <taxon>Bacillota</taxon>
        <taxon>Tissierellia</taxon>
        <taxon>Tissierellales</taxon>
        <taxon>Peptoniphilaceae</taxon>
        <taxon>Anaerococcus</taxon>
    </lineage>
</organism>
<comment type="caution">
    <text evidence="5">The sequence shown here is derived from an EMBL/GenBank/DDBJ whole genome shotgun (WGS) entry which is preliminary data.</text>
</comment>
<dbReference type="RefSeq" id="WP_410035935.1">
    <property type="nucleotide sequence ID" value="NZ_JBGMEF010000037.1"/>
</dbReference>
<dbReference type="GO" id="GO:0004519">
    <property type="term" value="F:endonuclease activity"/>
    <property type="evidence" value="ECO:0007669"/>
    <property type="project" value="UniProtKB-KW"/>
</dbReference>
<dbReference type="SUPFAM" id="SSF116734">
    <property type="entry name" value="DNA methylase specificity domain"/>
    <property type="match status" value="2"/>
</dbReference>
<evidence type="ECO:0000259" key="4">
    <source>
        <dbReference type="Pfam" id="PF01420"/>
    </source>
</evidence>
<dbReference type="EMBL" id="JBGMEF010000037">
    <property type="protein sequence ID" value="MFO3667829.1"/>
    <property type="molecule type" value="Genomic_DNA"/>
</dbReference>
<dbReference type="Gene3D" id="3.90.220.20">
    <property type="entry name" value="DNA methylase specificity domains"/>
    <property type="match status" value="2"/>
</dbReference>
<proteinExistence type="inferred from homology"/>
<dbReference type="InterPro" id="IPR000055">
    <property type="entry name" value="Restrct_endonuc_typeI_TRD"/>
</dbReference>
<accession>A0ABW9MEX2</accession>
<feature type="domain" description="Type I restriction modification DNA specificity" evidence="4">
    <location>
        <begin position="2"/>
        <end position="167"/>
    </location>
</feature>
<evidence type="ECO:0000256" key="3">
    <source>
        <dbReference type="ARBA" id="ARBA00023125"/>
    </source>
</evidence>
<evidence type="ECO:0000313" key="6">
    <source>
        <dbReference type="Proteomes" id="UP001637994"/>
    </source>
</evidence>
<gene>
    <name evidence="5" type="ORF">ACCQ42_08610</name>
</gene>
<evidence type="ECO:0000313" key="5">
    <source>
        <dbReference type="EMBL" id="MFO3667829.1"/>
    </source>
</evidence>
<sequence length="374" mass="42883">MEYRKISDISTLRNENIKSNKNKNLLYITTTHLLPEKEGVSQEFESSLGKSGKLFYKDDILVSNIRPYFKKIWKAEKDGITSNDVLIFLSNDVVHQDYLYYLLSQDSFFNMMTLTSKGTKMPRGDKKAIALYEVPILDKKQQKSICDILINYDKKIETNNKIIANLEAQAQALFKYYFVDFEPFVDGNFVDSDLGIIPEGWEISTIGKISKVRSGKRPNGKTSHPIIPIVGANGLTGYCEDYLYDEKVIITGRVGTLGIVKKYYKKIWPSDNTLVFTSSNYFEYLYFQLLEVNYSSLNRGSTQPLISQKDIKNIKIVLPNEIIINRFQKIIKNIFELQDFLTNQNQTLAETRDALLPKLMAGEIDLENLGGPYD</sequence>
<dbReference type="InterPro" id="IPR044946">
    <property type="entry name" value="Restrct_endonuc_typeI_TRD_sf"/>
</dbReference>
<evidence type="ECO:0000256" key="2">
    <source>
        <dbReference type="ARBA" id="ARBA00022747"/>
    </source>
</evidence>
<protein>
    <submittedName>
        <fullName evidence="5">Restriction endonuclease subunit S</fullName>
        <ecNumber evidence="5">3.1.21.-</ecNumber>
    </submittedName>
</protein>
<evidence type="ECO:0000256" key="1">
    <source>
        <dbReference type="ARBA" id="ARBA00010923"/>
    </source>
</evidence>
<keyword evidence="5" id="KW-0255">Endonuclease</keyword>
<dbReference type="EC" id="3.1.21.-" evidence="5"/>
<dbReference type="PANTHER" id="PTHR30408:SF13">
    <property type="entry name" value="TYPE I RESTRICTION ENZYME HINDI SPECIFICITY SUBUNIT"/>
    <property type="match status" value="1"/>
</dbReference>
<dbReference type="InterPro" id="IPR052021">
    <property type="entry name" value="Type-I_RS_S_subunit"/>
</dbReference>